<reference evidence="2 3" key="1">
    <citation type="journal article" date="2013" name="Genome Announc.">
        <title>Draft genome sequences for three mercury-methylating, sulfate-reducing bacteria.</title>
        <authorList>
            <person name="Brown S.D."/>
            <person name="Hurt R.A.Jr."/>
            <person name="Gilmour C.C."/>
            <person name="Elias D.A."/>
        </authorList>
    </citation>
    <scope>NUCLEOTIDE SEQUENCE [LARGE SCALE GENOMIC DNA]</scope>
    <source>
        <strain evidence="2 3">DSM 2059</strain>
    </source>
</reference>
<dbReference type="Proteomes" id="UP000014977">
    <property type="component" value="Unassembled WGS sequence"/>
</dbReference>
<proteinExistence type="predicted"/>
<dbReference type="AlphaFoldDB" id="S7VD52"/>
<dbReference type="CDD" id="cd08168">
    <property type="entry name" value="Cytochrom_C3"/>
    <property type="match status" value="1"/>
</dbReference>
<dbReference type="PANTHER" id="PTHR39425">
    <property type="entry name" value="LIPOPROTEIN CYTOCHROME C"/>
    <property type="match status" value="1"/>
</dbReference>
<dbReference type="STRING" id="897.B2D07_12770"/>
<dbReference type="SUPFAM" id="SSF48695">
    <property type="entry name" value="Multiheme cytochromes"/>
    <property type="match status" value="1"/>
</dbReference>
<dbReference type="PANTHER" id="PTHR39425:SF1">
    <property type="entry name" value="CYTOCHROME C7-LIKE DOMAIN-CONTAINING PROTEIN"/>
    <property type="match status" value="1"/>
</dbReference>
<keyword evidence="1" id="KW-0472">Membrane</keyword>
<evidence type="ECO:0000256" key="1">
    <source>
        <dbReference type="SAM" id="Phobius"/>
    </source>
</evidence>
<name>S7VD52_DESML</name>
<gene>
    <name evidence="2" type="ORF">dsmv_1662</name>
</gene>
<keyword evidence="1" id="KW-0812">Transmembrane</keyword>
<dbReference type="eggNOG" id="COG3303">
    <property type="taxonomic scope" value="Bacteria"/>
</dbReference>
<feature type="transmembrane region" description="Helical" evidence="1">
    <location>
        <begin position="21"/>
        <end position="40"/>
    </location>
</feature>
<dbReference type="EMBL" id="ATHJ01000066">
    <property type="protein sequence ID" value="EPR42388.1"/>
    <property type="molecule type" value="Genomic_DNA"/>
</dbReference>
<dbReference type="OrthoDB" id="9814800at2"/>
<dbReference type="InterPro" id="IPR036280">
    <property type="entry name" value="Multihaem_cyt_sf"/>
</dbReference>
<evidence type="ECO:0000313" key="3">
    <source>
        <dbReference type="Proteomes" id="UP000014977"/>
    </source>
</evidence>
<dbReference type="Gene3D" id="3.90.10.10">
    <property type="entry name" value="Cytochrome C3"/>
    <property type="match status" value="2"/>
</dbReference>
<accession>S7VD52</accession>
<dbReference type="RefSeq" id="WP_020876046.1">
    <property type="nucleotide sequence ID" value="NZ_ATHJ01000066.1"/>
</dbReference>
<protein>
    <submittedName>
        <fullName evidence="2">Cytochrome c family protein</fullName>
    </submittedName>
</protein>
<sequence>MKWIESIRKMLSALRENRMPILWIGCLALLSGGFLFLFYASPATNIGPEQPIPFSHRLHAGVKAIDCKFCHPYVARSRHPGLPPVEKCLYCHSYIIAGHPQIMKEHQYFDTNTPTPWVKANFLPEHVLFNHERHIKRDFACAECHGAVETMDRIKGERFRMGFCIQCHQQNQGPLDCWLACHS</sequence>
<keyword evidence="1" id="KW-1133">Transmembrane helix</keyword>
<organism evidence="2 3">
    <name type="scientific">Desulfococcus multivorans DSM 2059</name>
    <dbReference type="NCBI Taxonomy" id="1121405"/>
    <lineage>
        <taxon>Bacteria</taxon>
        <taxon>Pseudomonadati</taxon>
        <taxon>Thermodesulfobacteriota</taxon>
        <taxon>Desulfobacteria</taxon>
        <taxon>Desulfobacterales</taxon>
        <taxon>Desulfococcaceae</taxon>
        <taxon>Desulfococcus</taxon>
    </lineage>
</organism>
<evidence type="ECO:0000313" key="2">
    <source>
        <dbReference type="EMBL" id="EPR42388.1"/>
    </source>
</evidence>
<keyword evidence="3" id="KW-1185">Reference proteome</keyword>
<comment type="caution">
    <text evidence="2">The sequence shown here is derived from an EMBL/GenBank/DDBJ whole genome shotgun (WGS) entry which is preliminary data.</text>
</comment>